<feature type="compositionally biased region" description="Low complexity" evidence="5">
    <location>
        <begin position="459"/>
        <end position="471"/>
    </location>
</feature>
<reference evidence="7" key="1">
    <citation type="journal article" date="2008" name="Nature">
        <title>The amphioxus genome and the evolution of the chordate karyotype.</title>
        <authorList>
            <consortium name="US DOE Joint Genome Institute (JGI-PGF)"/>
            <person name="Putnam N.H."/>
            <person name="Butts T."/>
            <person name="Ferrier D.E.K."/>
            <person name="Furlong R.F."/>
            <person name="Hellsten U."/>
            <person name="Kawashima T."/>
            <person name="Robinson-Rechavi M."/>
            <person name="Shoguchi E."/>
            <person name="Terry A."/>
            <person name="Yu J.-K."/>
            <person name="Benito-Gutierrez E.L."/>
            <person name="Dubchak I."/>
            <person name="Garcia-Fernandez J."/>
            <person name="Gibson-Brown J.J."/>
            <person name="Grigoriev I.V."/>
            <person name="Horton A.C."/>
            <person name="de Jong P.J."/>
            <person name="Jurka J."/>
            <person name="Kapitonov V.V."/>
            <person name="Kohara Y."/>
            <person name="Kuroki Y."/>
            <person name="Lindquist E."/>
            <person name="Lucas S."/>
            <person name="Osoegawa K."/>
            <person name="Pennacchio L.A."/>
            <person name="Salamov A.A."/>
            <person name="Satou Y."/>
            <person name="Sauka-Spengler T."/>
            <person name="Schmutz J."/>
            <person name="Shin-I T."/>
            <person name="Toyoda A."/>
            <person name="Bronner-Fraser M."/>
            <person name="Fujiyama A."/>
            <person name="Holland L.Z."/>
            <person name="Holland P.W.H."/>
            <person name="Satoh N."/>
            <person name="Rokhsar D.S."/>
        </authorList>
    </citation>
    <scope>NUCLEOTIDE SEQUENCE [LARGE SCALE GENOMIC DNA]</scope>
    <source>
        <strain evidence="7">S238N-H82</strain>
        <tissue evidence="7">Testes</tissue>
    </source>
</reference>
<feature type="compositionally biased region" description="Gly residues" evidence="5">
    <location>
        <begin position="519"/>
        <end position="528"/>
    </location>
</feature>
<dbReference type="EMBL" id="GG666461">
    <property type="protein sequence ID" value="EEN68749.1"/>
    <property type="molecule type" value="Genomic_DNA"/>
</dbReference>
<gene>
    <name evidence="7" type="ORF">BRAFLDRAFT_97280</name>
</gene>
<name>C3XT16_BRAFL</name>
<dbReference type="InParanoid" id="C3XT16"/>
<proteinExistence type="predicted"/>
<dbReference type="STRING" id="7739.C3XT16"/>
<sequence length="796" mass="88058">MAEGAKNDPSRTKLRSSNVSTTIPELNGKKQTVSSSKKSSDRDNIHKSSEAYNCGDCGRLVKDTDKAVECEICVIWFHARCAKVSDSLYQVITEEPDNCHWFCQYCKRGAKKLYLSVVALTSEIQSIHEKLDIVTQELTEVKSGIEKQTQQLRSKDNILETRIQNLEELSQKGIPPQQIELGNLTEDELLEKIVNATTDKVTRSVTEEVNQKLSEKEDQEARKLNLIVHNLPETGSKQGDIDSVTELFQEEFRLKMNVVNAQRMGRPNNDNTRLVKVTMNNRYTVTKENMAQTPLDMQLEHASQSFLREALNPGENILYRRRIQDASDQQDNVLARLRQLTDTLLTMLINTERELSENGEYTREELFREAARRAIGQAPLIYYDIIQGYQNLLITGYQTAPAPPPTFNLPSCSQLDRETLCNTLSGMGVETVDFSDGEEMTDPQLRTAIDSTVAFLTSASEMSNSEMSASEMSDEDSPQESPQESQYEGDEDPESGLGSQDQSGPQDTEEVDGDDQVGGSEGQAGGIESGSELPPSTPHDSMSSINSVWQEFLALEASVPYSHDSDQANVTPREVALRLEPLRHHLDPLVSAWADDSFLTLRLYDDNLPTPDEQSPARSDTDLVAPVAGNASQHETGHVAPVAGNETLEDARHVAVIQPRVLSSAESSGDSSGSAESSDDSSVSDDNHGIQTGDVPGSVRPRDCADGGPGRLGVLPCKKAMPFMPTAMWRWNKGLLKKHAAFLSSCVEGRAPRLNLWSTRRCTRCHIGLMTFEVISFKCGIILYLQQDAETKQPAP</sequence>
<dbReference type="AlphaFoldDB" id="C3XT16"/>
<feature type="region of interest" description="Disordered" evidence="5">
    <location>
        <begin position="459"/>
        <end position="543"/>
    </location>
</feature>
<feature type="compositionally biased region" description="Basic and acidic residues" evidence="5">
    <location>
        <begin position="1"/>
        <end position="11"/>
    </location>
</feature>
<evidence type="ECO:0000256" key="2">
    <source>
        <dbReference type="ARBA" id="ARBA00022771"/>
    </source>
</evidence>
<keyword evidence="1" id="KW-0479">Metal-binding</keyword>
<dbReference type="PANTHER" id="PTHR37445:SF3">
    <property type="entry name" value="ZINC FINGER PHD-TYPE DOMAIN-CONTAINING PROTEIN"/>
    <property type="match status" value="1"/>
</dbReference>
<dbReference type="Gene3D" id="3.30.40.10">
    <property type="entry name" value="Zinc/RING finger domain, C3HC4 (zinc finger)"/>
    <property type="match status" value="1"/>
</dbReference>
<evidence type="ECO:0000256" key="1">
    <source>
        <dbReference type="ARBA" id="ARBA00022723"/>
    </source>
</evidence>
<evidence type="ECO:0000256" key="4">
    <source>
        <dbReference type="PROSITE-ProRule" id="PRU00146"/>
    </source>
</evidence>
<feature type="region of interest" description="Disordered" evidence="5">
    <location>
        <begin position="1"/>
        <end position="46"/>
    </location>
</feature>
<evidence type="ECO:0000313" key="7">
    <source>
        <dbReference type="EMBL" id="EEN68749.1"/>
    </source>
</evidence>
<keyword evidence="3" id="KW-0862">Zinc</keyword>
<dbReference type="InterPro" id="IPR011011">
    <property type="entry name" value="Znf_FYVE_PHD"/>
</dbReference>
<organism>
    <name type="scientific">Branchiostoma floridae</name>
    <name type="common">Florida lancelet</name>
    <name type="synonym">Amphioxus</name>
    <dbReference type="NCBI Taxonomy" id="7739"/>
    <lineage>
        <taxon>Eukaryota</taxon>
        <taxon>Metazoa</taxon>
        <taxon>Chordata</taxon>
        <taxon>Cephalochordata</taxon>
        <taxon>Leptocardii</taxon>
        <taxon>Amphioxiformes</taxon>
        <taxon>Branchiostomatidae</taxon>
        <taxon>Branchiostoma</taxon>
    </lineage>
</organism>
<evidence type="ECO:0000259" key="6">
    <source>
        <dbReference type="PROSITE" id="PS50016"/>
    </source>
</evidence>
<dbReference type="PANTHER" id="PTHR37445">
    <property type="entry name" value="PROTEIN CBG24663"/>
    <property type="match status" value="1"/>
</dbReference>
<feature type="domain" description="PHD-type" evidence="6">
    <location>
        <begin position="51"/>
        <end position="109"/>
    </location>
</feature>
<feature type="compositionally biased region" description="Polar residues" evidence="5">
    <location>
        <begin position="497"/>
        <end position="506"/>
    </location>
</feature>
<dbReference type="GO" id="GO:0008270">
    <property type="term" value="F:zinc ion binding"/>
    <property type="evidence" value="ECO:0007669"/>
    <property type="project" value="UniProtKB-KW"/>
</dbReference>
<evidence type="ECO:0000256" key="3">
    <source>
        <dbReference type="ARBA" id="ARBA00022833"/>
    </source>
</evidence>
<dbReference type="InterPro" id="IPR019786">
    <property type="entry name" value="Zinc_finger_PHD-type_CS"/>
</dbReference>
<dbReference type="SUPFAM" id="SSF57903">
    <property type="entry name" value="FYVE/PHD zinc finger"/>
    <property type="match status" value="1"/>
</dbReference>
<feature type="compositionally biased region" description="Low complexity" evidence="5">
    <location>
        <begin position="663"/>
        <end position="676"/>
    </location>
</feature>
<accession>C3XT16</accession>
<feature type="compositionally biased region" description="Polar residues" evidence="5">
    <location>
        <begin position="15"/>
        <end position="33"/>
    </location>
</feature>
<evidence type="ECO:0000256" key="5">
    <source>
        <dbReference type="SAM" id="MobiDB-lite"/>
    </source>
</evidence>
<dbReference type="PROSITE" id="PS50016">
    <property type="entry name" value="ZF_PHD_2"/>
    <property type="match status" value="1"/>
</dbReference>
<dbReference type="InterPro" id="IPR013083">
    <property type="entry name" value="Znf_RING/FYVE/PHD"/>
</dbReference>
<protein>
    <recommendedName>
        <fullName evidence="6">PHD-type domain-containing protein</fullName>
    </recommendedName>
</protein>
<keyword evidence="2 4" id="KW-0863">Zinc-finger</keyword>
<dbReference type="InterPro" id="IPR019787">
    <property type="entry name" value="Znf_PHD-finger"/>
</dbReference>
<feature type="region of interest" description="Disordered" evidence="5">
    <location>
        <begin position="661"/>
        <end position="706"/>
    </location>
</feature>
<dbReference type="PROSITE" id="PS01359">
    <property type="entry name" value="ZF_PHD_1"/>
    <property type="match status" value="1"/>
</dbReference>